<feature type="transmembrane region" description="Helical" evidence="1">
    <location>
        <begin position="94"/>
        <end position="112"/>
    </location>
</feature>
<proteinExistence type="predicted"/>
<feature type="transmembrane region" description="Helical" evidence="1">
    <location>
        <begin position="43"/>
        <end position="65"/>
    </location>
</feature>
<evidence type="ECO:0000256" key="1">
    <source>
        <dbReference type="SAM" id="Phobius"/>
    </source>
</evidence>
<evidence type="ECO:0000313" key="2">
    <source>
        <dbReference type="EMBL" id="OZY87464.1"/>
    </source>
</evidence>
<keyword evidence="1" id="KW-1133">Transmembrane helix</keyword>
<keyword evidence="1" id="KW-0472">Membrane</keyword>
<comment type="caution">
    <text evidence="2">The sequence shown here is derived from an EMBL/GenBank/DDBJ whole genome shotgun (WGS) entry which is preliminary data.</text>
</comment>
<sequence length="150" mass="17118">MLRFTEIIAGRYSRFEPTFAHFVMTAIVFGVAYFVAMEYNRYSLHWAMVLLLVPALVISSIGLVVGFGSIRYPKMIMLQGLVMAYLAAQIPHEFFMKTVFAVVTVLLVYLVASKLCLRFLKLRNIWETCTGIIAFSVLYPYTLNAITRLL</sequence>
<keyword evidence="1" id="KW-0812">Transmembrane</keyword>
<reference evidence="3" key="1">
    <citation type="submission" date="2017-05" db="EMBL/GenBank/DDBJ databases">
        <authorList>
            <person name="Barney B.M."/>
        </authorList>
    </citation>
    <scope>NUCLEOTIDE SEQUENCE [LARGE SCALE GENOMIC DNA]</scope>
    <source>
        <strain evidence="3">PSBB022</strain>
    </source>
</reference>
<evidence type="ECO:0000313" key="3">
    <source>
        <dbReference type="Proteomes" id="UP000216101"/>
    </source>
</evidence>
<keyword evidence="3" id="KW-1185">Reference proteome</keyword>
<gene>
    <name evidence="2" type="ORF">CBP51_10960</name>
</gene>
<feature type="transmembrane region" description="Helical" evidence="1">
    <location>
        <begin position="124"/>
        <end position="142"/>
    </location>
</feature>
<name>A0A266QC38_9GAMM</name>
<protein>
    <submittedName>
        <fullName evidence="2">Uncharacterized protein</fullName>
    </submittedName>
</protein>
<dbReference type="Proteomes" id="UP000216101">
    <property type="component" value="Unassembled WGS sequence"/>
</dbReference>
<organism evidence="2 3">
    <name type="scientific">Cellvibrio mixtus</name>
    <dbReference type="NCBI Taxonomy" id="39650"/>
    <lineage>
        <taxon>Bacteria</taxon>
        <taxon>Pseudomonadati</taxon>
        <taxon>Pseudomonadota</taxon>
        <taxon>Gammaproteobacteria</taxon>
        <taxon>Cellvibrionales</taxon>
        <taxon>Cellvibrionaceae</taxon>
        <taxon>Cellvibrio</taxon>
    </lineage>
</organism>
<dbReference type="EMBL" id="NHNI01000001">
    <property type="protein sequence ID" value="OZY87464.1"/>
    <property type="molecule type" value="Genomic_DNA"/>
</dbReference>
<accession>A0A266QC38</accession>
<dbReference type="AlphaFoldDB" id="A0A266QC38"/>
<dbReference type="RefSeq" id="WP_094984867.1">
    <property type="nucleotide sequence ID" value="NZ_NHNI01000001.1"/>
</dbReference>
<feature type="transmembrane region" description="Helical" evidence="1">
    <location>
        <begin position="20"/>
        <end position="37"/>
    </location>
</feature>